<reference evidence="2 3" key="2">
    <citation type="submission" date="2017-10" db="EMBL/GenBank/DDBJ databases">
        <title>Genome analyses suggest a sexual origin of heterokaryosis in a supposedly ancient asexual fungus.</title>
        <authorList>
            <person name="Corradi N."/>
            <person name="Sedzielewska K."/>
            <person name="Noel J."/>
            <person name="Charron P."/>
            <person name="Farinelli L."/>
            <person name="Marton T."/>
            <person name="Kruger M."/>
            <person name="Pelin A."/>
            <person name="Brachmann A."/>
            <person name="Corradi N."/>
        </authorList>
    </citation>
    <scope>NUCLEOTIDE SEQUENCE [LARGE SCALE GENOMIC DNA]</scope>
    <source>
        <strain evidence="2 3">A1</strain>
    </source>
</reference>
<dbReference type="VEuPathDB" id="FungiDB:RhiirFUN_006149"/>
<proteinExistence type="predicted"/>
<evidence type="ECO:0000313" key="2">
    <source>
        <dbReference type="EMBL" id="PKC70438.1"/>
    </source>
</evidence>
<keyword evidence="1" id="KW-0175">Coiled coil</keyword>
<accession>A0A2N0S4F8</accession>
<name>A0A2N0S4F8_9GLOM</name>
<dbReference type="Proteomes" id="UP000232688">
    <property type="component" value="Unassembled WGS sequence"/>
</dbReference>
<comment type="caution">
    <text evidence="2">The sequence shown here is derived from an EMBL/GenBank/DDBJ whole genome shotgun (WGS) entry which is preliminary data.</text>
</comment>
<dbReference type="EMBL" id="LLXH01000222">
    <property type="protein sequence ID" value="PKC70438.1"/>
    <property type="molecule type" value="Genomic_DNA"/>
</dbReference>
<feature type="coiled-coil region" evidence="1">
    <location>
        <begin position="298"/>
        <end position="328"/>
    </location>
</feature>
<sequence length="744" mass="86075">MVAEQRARAKQLNRNHRRVFTLDFVSASQWDDFSTLLDSFCDVSLDDFKSWHLNRKCEFLHSQIVKAAIKILPNSHVSNQFTPKVPKDLDLLTHIYRFVTKVTATIRSLTRRPDDFSFVHESKWSHYLPRLAAILARYKSIFVDAPPLPNLLAFCTSDSFASLFSSLSHISKTLRGLHVLKEREFQEISITAHIDRCNENFESDISSFIDSSLSRTQKCIVLDRVFIDHPTRPRLVTINLPFTSESSSLPERWANAYAPLDSILDLFIIMEMEKDFSSGDDNEYEDLEEDPIGNDDEYEDLEKNLVDFEEIFSKYKNLEEDLESVIEESSIQSELNNGEPLFEIDRDALANAKKFAQQNVSDEDEDEFSETESDEESIMNMMKCNSKTNLRRLWQMIGMWQIDEEEVRAKNFTIEQLGVCYTHFMYDQNKLHSANLKQTKKYTQSIIHRRCCLFCSKNKIFFSRGANCEEHSYTIVGRNIQVPCIGQKKCGALQVYHPLVFSTQQSKNARYVCMNCYENKGGHTYQRVGKGVKNDPNCDNMSHHNNDTKKALEAIGCWILNVASSDKLVWQKKVLAQLVPILCTINQEKSNITSELSSSESFSSISVPSLFIILVIFALVKFDYNTHKKLNPKNLTPKHFFEFGKVLANSTILAKHKLKAHKKSLEAPASLEEYRATFPLCLVQFYDGLLTTLYETKKRKLDRQKKYYKQQPKPLNYEKITKQITFFVSIILNIAFKGWKIWLP</sequence>
<dbReference type="VEuPathDB" id="FungiDB:RhiirFUN_012521"/>
<gene>
    <name evidence="2" type="ORF">RhiirA1_391343</name>
</gene>
<evidence type="ECO:0000256" key="1">
    <source>
        <dbReference type="SAM" id="Coils"/>
    </source>
</evidence>
<evidence type="ECO:0000313" key="3">
    <source>
        <dbReference type="Proteomes" id="UP000232688"/>
    </source>
</evidence>
<protein>
    <submittedName>
        <fullName evidence="2">Uncharacterized protein</fullName>
    </submittedName>
</protein>
<dbReference type="VEuPathDB" id="FungiDB:RhiirA1_391343"/>
<reference evidence="2 3" key="1">
    <citation type="submission" date="2017-10" db="EMBL/GenBank/DDBJ databases">
        <title>Extensive intraspecific genome diversity in a model arbuscular mycorrhizal fungus.</title>
        <authorList>
            <person name="Chen E.C.H."/>
            <person name="Morin E."/>
            <person name="Baudet D."/>
            <person name="Noel J."/>
            <person name="Ndikumana S."/>
            <person name="Charron P."/>
            <person name="St-Onge C."/>
            <person name="Giorgi J."/>
            <person name="Grigoriev I.V."/>
            <person name="Roux C."/>
            <person name="Martin F.M."/>
            <person name="Corradi N."/>
        </authorList>
    </citation>
    <scope>NUCLEOTIDE SEQUENCE [LARGE SCALE GENOMIC DNA]</scope>
    <source>
        <strain evidence="2 3">A1</strain>
    </source>
</reference>
<organism evidence="2 3">
    <name type="scientific">Rhizophagus irregularis</name>
    <dbReference type="NCBI Taxonomy" id="588596"/>
    <lineage>
        <taxon>Eukaryota</taxon>
        <taxon>Fungi</taxon>
        <taxon>Fungi incertae sedis</taxon>
        <taxon>Mucoromycota</taxon>
        <taxon>Glomeromycotina</taxon>
        <taxon>Glomeromycetes</taxon>
        <taxon>Glomerales</taxon>
        <taxon>Glomeraceae</taxon>
        <taxon>Rhizophagus</taxon>
    </lineage>
</organism>
<dbReference type="VEuPathDB" id="FungiDB:FUN_019585"/>
<dbReference type="AlphaFoldDB" id="A0A2N0S4F8"/>